<dbReference type="EMBL" id="JACAZE010000018">
    <property type="protein sequence ID" value="KAF7295785.1"/>
    <property type="molecule type" value="Genomic_DNA"/>
</dbReference>
<dbReference type="OrthoDB" id="2996166at2759"/>
<feature type="region of interest" description="Disordered" evidence="1">
    <location>
        <begin position="211"/>
        <end position="235"/>
    </location>
</feature>
<reference evidence="2" key="1">
    <citation type="submission" date="2020-05" db="EMBL/GenBank/DDBJ databases">
        <title>Mycena genomes resolve the evolution of fungal bioluminescence.</title>
        <authorList>
            <person name="Tsai I.J."/>
        </authorList>
    </citation>
    <scope>NUCLEOTIDE SEQUENCE</scope>
    <source>
        <strain evidence="2">110903Hualien_Pintung</strain>
    </source>
</reference>
<organism evidence="2 3">
    <name type="scientific">Mycena chlorophos</name>
    <name type="common">Agaric fungus</name>
    <name type="synonym">Agaricus chlorophos</name>
    <dbReference type="NCBI Taxonomy" id="658473"/>
    <lineage>
        <taxon>Eukaryota</taxon>
        <taxon>Fungi</taxon>
        <taxon>Dikarya</taxon>
        <taxon>Basidiomycota</taxon>
        <taxon>Agaricomycotina</taxon>
        <taxon>Agaricomycetes</taxon>
        <taxon>Agaricomycetidae</taxon>
        <taxon>Agaricales</taxon>
        <taxon>Marasmiineae</taxon>
        <taxon>Mycenaceae</taxon>
        <taxon>Mycena</taxon>
    </lineage>
</organism>
<keyword evidence="3" id="KW-1185">Reference proteome</keyword>
<dbReference type="Proteomes" id="UP000613580">
    <property type="component" value="Unassembled WGS sequence"/>
</dbReference>
<evidence type="ECO:0000256" key="1">
    <source>
        <dbReference type="SAM" id="MobiDB-lite"/>
    </source>
</evidence>
<protein>
    <submittedName>
        <fullName evidence="2">Uncharacterized protein</fullName>
    </submittedName>
</protein>
<proteinExistence type="predicted"/>
<feature type="compositionally biased region" description="Acidic residues" evidence="1">
    <location>
        <begin position="296"/>
        <end position="313"/>
    </location>
</feature>
<evidence type="ECO:0000313" key="3">
    <source>
        <dbReference type="Proteomes" id="UP000613580"/>
    </source>
</evidence>
<sequence length="515" mass="56122">MTSFLTIGSYALSDGVRMLNPATNKEGLHVLYHTAVRLAAPDSDLDATLRVYTPASEKIHPDGTVISLLAKVLAPAEHNELIEMESITLQVFPGDPKKAGYQSIIPDAPPHFIATGNVPAASAPLPAEYQNFKTFFLNTGEYVGGGPRLFPILCVFPNTRRWATISVPQASSCVEVVGICAGREGGGKIQLNIENITLNIGPHTLPALGTTPSTTTGSSVVTTPQHSLKFRSKATPGSTQLAMLPISTLSAPTVMPETPTPSRGYVSQAVIVSEPKHIDSTKRKAPVASSSKVLLEDDDEIEEEEAEEEEEEPPTMGKGKRRKTATQQRELRIQAQSEHIHHGGESERREIVAVTNKIWDENVEYGMVRIPSIIAPGSEIFLTHPFTAAIRRVKKTPAVLAWLRAKDILYSGDELLDLAWLLTRFQEHYIQRSNAKPFRLRDISYVIGPDSATYGLALYDTGLAKAYKLSKATYISPTHRIPVSTGPFDTINTNSHPSDAVVAELLTRALRLANL</sequence>
<dbReference type="AlphaFoldDB" id="A0A8H6SBN1"/>
<feature type="compositionally biased region" description="Low complexity" evidence="1">
    <location>
        <begin position="211"/>
        <end position="224"/>
    </location>
</feature>
<gene>
    <name evidence="2" type="ORF">HMN09_01121300</name>
</gene>
<name>A0A8H6SBN1_MYCCL</name>
<feature type="region of interest" description="Disordered" evidence="1">
    <location>
        <begin position="281"/>
        <end position="329"/>
    </location>
</feature>
<evidence type="ECO:0000313" key="2">
    <source>
        <dbReference type="EMBL" id="KAF7295785.1"/>
    </source>
</evidence>
<accession>A0A8H6SBN1</accession>
<comment type="caution">
    <text evidence="2">The sequence shown here is derived from an EMBL/GenBank/DDBJ whole genome shotgun (WGS) entry which is preliminary data.</text>
</comment>